<evidence type="ECO:0000313" key="5">
    <source>
        <dbReference type="Proteomes" id="UP000656042"/>
    </source>
</evidence>
<feature type="transmembrane region" description="Helical" evidence="1">
    <location>
        <begin position="216"/>
        <end position="246"/>
    </location>
</feature>
<dbReference type="PROSITE" id="PS50887">
    <property type="entry name" value="GGDEF"/>
    <property type="match status" value="1"/>
</dbReference>
<dbReference type="PROSITE" id="PS50883">
    <property type="entry name" value="EAL"/>
    <property type="match status" value="1"/>
</dbReference>
<dbReference type="Gene3D" id="3.30.70.270">
    <property type="match status" value="1"/>
</dbReference>
<feature type="domain" description="EAL" evidence="2">
    <location>
        <begin position="578"/>
        <end position="832"/>
    </location>
</feature>
<reference evidence="4" key="1">
    <citation type="journal article" date="2014" name="Int. J. Syst. Evol. Microbiol.">
        <title>Complete genome sequence of Corynebacterium casei LMG S-19264T (=DSM 44701T), isolated from a smear-ripened cheese.</title>
        <authorList>
            <consortium name="US DOE Joint Genome Institute (JGI-PGF)"/>
            <person name="Walter F."/>
            <person name="Albersmeier A."/>
            <person name="Kalinowski J."/>
            <person name="Ruckert C."/>
        </authorList>
    </citation>
    <scope>NUCLEOTIDE SEQUENCE</scope>
    <source>
        <strain evidence="4">CGMCC 4.7299</strain>
    </source>
</reference>
<dbReference type="Pfam" id="PF00990">
    <property type="entry name" value="GGDEF"/>
    <property type="match status" value="1"/>
</dbReference>
<evidence type="ECO:0008006" key="6">
    <source>
        <dbReference type="Google" id="ProtNLM"/>
    </source>
</evidence>
<dbReference type="PANTHER" id="PTHR44757">
    <property type="entry name" value="DIGUANYLATE CYCLASE DGCP"/>
    <property type="match status" value="1"/>
</dbReference>
<gene>
    <name evidence="4" type="ORF">GCM10012284_46840</name>
</gene>
<dbReference type="InterPro" id="IPR029787">
    <property type="entry name" value="Nucleotide_cyclase"/>
</dbReference>
<dbReference type="SUPFAM" id="SSF141868">
    <property type="entry name" value="EAL domain-like"/>
    <property type="match status" value="1"/>
</dbReference>
<dbReference type="CDD" id="cd01949">
    <property type="entry name" value="GGDEF"/>
    <property type="match status" value="1"/>
</dbReference>
<feature type="transmembrane region" description="Helical" evidence="1">
    <location>
        <begin position="99"/>
        <end position="126"/>
    </location>
</feature>
<keyword evidence="5" id="KW-1185">Reference proteome</keyword>
<feature type="transmembrane region" description="Helical" evidence="1">
    <location>
        <begin position="57"/>
        <end position="79"/>
    </location>
</feature>
<accession>A0A8J3C475</accession>
<organism evidence="4 5">
    <name type="scientific">Mangrovihabitans endophyticus</name>
    <dbReference type="NCBI Taxonomy" id="1751298"/>
    <lineage>
        <taxon>Bacteria</taxon>
        <taxon>Bacillati</taxon>
        <taxon>Actinomycetota</taxon>
        <taxon>Actinomycetes</taxon>
        <taxon>Micromonosporales</taxon>
        <taxon>Micromonosporaceae</taxon>
        <taxon>Mangrovihabitans</taxon>
    </lineage>
</organism>
<dbReference type="InterPro" id="IPR000160">
    <property type="entry name" value="GGDEF_dom"/>
</dbReference>
<keyword evidence="1" id="KW-0812">Transmembrane</keyword>
<dbReference type="Pfam" id="PF00563">
    <property type="entry name" value="EAL"/>
    <property type="match status" value="1"/>
</dbReference>
<protein>
    <recommendedName>
        <fullName evidence="6">Diguanylate cyclase (GGDEF) domain-containing protein</fullName>
    </recommendedName>
</protein>
<dbReference type="SUPFAM" id="SSF55073">
    <property type="entry name" value="Nucleotide cyclase"/>
    <property type="match status" value="1"/>
</dbReference>
<dbReference type="NCBIfam" id="TIGR00254">
    <property type="entry name" value="GGDEF"/>
    <property type="match status" value="1"/>
</dbReference>
<dbReference type="CDD" id="cd01948">
    <property type="entry name" value="EAL"/>
    <property type="match status" value="1"/>
</dbReference>
<dbReference type="AlphaFoldDB" id="A0A8J3C475"/>
<dbReference type="PANTHER" id="PTHR44757:SF2">
    <property type="entry name" value="BIOFILM ARCHITECTURE MAINTENANCE PROTEIN MBAA"/>
    <property type="match status" value="1"/>
</dbReference>
<feature type="domain" description="GGDEF" evidence="3">
    <location>
        <begin position="423"/>
        <end position="569"/>
    </location>
</feature>
<feature type="transmembrane region" description="Helical" evidence="1">
    <location>
        <begin position="172"/>
        <end position="195"/>
    </location>
</feature>
<name>A0A8J3C475_9ACTN</name>
<comment type="caution">
    <text evidence="4">The sequence shown here is derived from an EMBL/GenBank/DDBJ whole genome shotgun (WGS) entry which is preliminary data.</text>
</comment>
<dbReference type="RefSeq" id="WP_189081439.1">
    <property type="nucleotide sequence ID" value="NZ_BMMX01000026.1"/>
</dbReference>
<dbReference type="EMBL" id="BMMX01000026">
    <property type="protein sequence ID" value="GGL07232.1"/>
    <property type="molecule type" value="Genomic_DNA"/>
</dbReference>
<dbReference type="InterPro" id="IPR035919">
    <property type="entry name" value="EAL_sf"/>
</dbReference>
<dbReference type="SMART" id="SM00052">
    <property type="entry name" value="EAL"/>
    <property type="match status" value="1"/>
</dbReference>
<dbReference type="Gene3D" id="3.20.20.450">
    <property type="entry name" value="EAL domain"/>
    <property type="match status" value="1"/>
</dbReference>
<sequence>MTAPLTIGNDVRPGRTPSGSDPLPRWNLHWVLWSGVVGAAALAAVLGLVFPGDRPPGAPLVVAGGAAVALTVVVAGQLARIRFRLGRGTAHVSWGEAAFIVAFVLVPPGWLPATTLLGATAVFFLLSQIGEARPPLEALWIAASLTLGATAGAVVASSIADQSGVPSGRLAVALAAGAATSQLVMFGVGTLLLFADRDRLLRVSLRQAARGKAPVFVGNVLVGLGVVTLLDAPWWLLGAPAVFWFLQRTYRYHLRGEHDRRTWAAFARAVAALPQPTQRQVVEAGLSGAVEIFAARRVEVDVLAPGGERHRRSLDAPGWEAMAADRTGPVVTKSMTVGRTPMGSLSVWLPDTTVPLAGDESVLSAYGDALAGAVHDVAAHERLFRLEARMARDLVHDPVTGLVNRSALLADGDTLLRSQDRDQQVAVLLLDLTKFSEVNRTLGHRAGDEVLALVAQRLLDLSRAGDLVARFGDDEFAVFVPAVAALASSATPLSETPNPLPWAMRRARELVDGVSQPMEVSGVRLVIEGAVGVAVGPASHADMAELVRRAALALGEAKSQQTVVAAYDSSRDVSSTDHLAMLADFRDALEADDELMIVMQPAVDLKTGMPTGVEALARWRHPRRGQLSPAVFISGVEDSQLLGAFTRYVLDRSLAAAADWSSHGVDLPVSVNVSARTLLDATFPSQVAHMLRRHRLPADTLVLEITESVAVSERGTVDQVLAALRESGVQLSVDDFGTGYSSLAFVTRVPVDEIKVDRSFVDQMIDSPAAEAVVRGAVELGERLGVRVVAEGVETAEQRAALIAMGCSSAQGYHFCRPLPPDRIVGALRRLAETADRARIVPLRADDAS</sequence>
<keyword evidence="1" id="KW-1133">Transmembrane helix</keyword>
<dbReference type="Proteomes" id="UP000656042">
    <property type="component" value="Unassembled WGS sequence"/>
</dbReference>
<reference evidence="4" key="2">
    <citation type="submission" date="2020-09" db="EMBL/GenBank/DDBJ databases">
        <authorList>
            <person name="Sun Q."/>
            <person name="Zhou Y."/>
        </authorList>
    </citation>
    <scope>NUCLEOTIDE SEQUENCE</scope>
    <source>
        <strain evidence="4">CGMCC 4.7299</strain>
    </source>
</reference>
<dbReference type="InterPro" id="IPR001633">
    <property type="entry name" value="EAL_dom"/>
</dbReference>
<feature type="transmembrane region" description="Helical" evidence="1">
    <location>
        <begin position="138"/>
        <end position="160"/>
    </location>
</feature>
<evidence type="ECO:0000259" key="3">
    <source>
        <dbReference type="PROSITE" id="PS50887"/>
    </source>
</evidence>
<dbReference type="InterPro" id="IPR043128">
    <property type="entry name" value="Rev_trsase/Diguanyl_cyclase"/>
</dbReference>
<keyword evidence="1" id="KW-0472">Membrane</keyword>
<evidence type="ECO:0000313" key="4">
    <source>
        <dbReference type="EMBL" id="GGL07232.1"/>
    </source>
</evidence>
<feature type="transmembrane region" description="Helical" evidence="1">
    <location>
        <begin position="30"/>
        <end position="50"/>
    </location>
</feature>
<evidence type="ECO:0000259" key="2">
    <source>
        <dbReference type="PROSITE" id="PS50883"/>
    </source>
</evidence>
<evidence type="ECO:0000256" key="1">
    <source>
        <dbReference type="SAM" id="Phobius"/>
    </source>
</evidence>
<proteinExistence type="predicted"/>
<dbReference type="SMART" id="SM00267">
    <property type="entry name" value="GGDEF"/>
    <property type="match status" value="1"/>
</dbReference>
<dbReference type="InterPro" id="IPR052155">
    <property type="entry name" value="Biofilm_reg_signaling"/>
</dbReference>